<dbReference type="PANTHER" id="PTHR22883">
    <property type="entry name" value="ZINC FINGER DHHC DOMAIN CONTAINING PROTEIN"/>
    <property type="match status" value="1"/>
</dbReference>
<comment type="similarity">
    <text evidence="7">Belongs to the DHHC palmitoyltransferase family.</text>
</comment>
<feature type="compositionally biased region" description="Polar residues" evidence="8">
    <location>
        <begin position="582"/>
        <end position="591"/>
    </location>
</feature>
<dbReference type="GO" id="GO:0005794">
    <property type="term" value="C:Golgi apparatus"/>
    <property type="evidence" value="ECO:0007669"/>
    <property type="project" value="TreeGrafter"/>
</dbReference>
<proteinExistence type="inferred from homology"/>
<dbReference type="GO" id="GO:0006612">
    <property type="term" value="P:protein targeting to membrane"/>
    <property type="evidence" value="ECO:0007669"/>
    <property type="project" value="TreeGrafter"/>
</dbReference>
<dbReference type="GO" id="GO:0016020">
    <property type="term" value="C:membrane"/>
    <property type="evidence" value="ECO:0007669"/>
    <property type="project" value="UniProtKB-SubCell"/>
</dbReference>
<feature type="region of interest" description="Disordered" evidence="8">
    <location>
        <begin position="476"/>
        <end position="528"/>
    </location>
</feature>
<feature type="transmembrane region" description="Helical" evidence="7">
    <location>
        <begin position="234"/>
        <end position="267"/>
    </location>
</feature>
<dbReference type="PANTHER" id="PTHR22883:SF203">
    <property type="entry name" value="PALMITOYLTRANSFERASE"/>
    <property type="match status" value="1"/>
</dbReference>
<dbReference type="Pfam" id="PF01529">
    <property type="entry name" value="DHHC"/>
    <property type="match status" value="1"/>
</dbReference>
<keyword evidence="5 7" id="KW-0472">Membrane</keyword>
<feature type="transmembrane region" description="Helical" evidence="7">
    <location>
        <begin position="172"/>
        <end position="202"/>
    </location>
</feature>
<evidence type="ECO:0000313" key="10">
    <source>
        <dbReference type="EMBL" id="JAT37346.1"/>
    </source>
</evidence>
<feature type="compositionally biased region" description="Polar residues" evidence="8">
    <location>
        <begin position="317"/>
        <end position="326"/>
    </location>
</feature>
<name>A0A1B6MN25_9HEMI</name>
<feature type="compositionally biased region" description="Polar residues" evidence="8">
    <location>
        <begin position="492"/>
        <end position="507"/>
    </location>
</feature>
<gene>
    <name evidence="11" type="ORF">g.41355</name>
    <name evidence="10" type="ORF">g.41359</name>
</gene>
<evidence type="ECO:0000256" key="8">
    <source>
        <dbReference type="SAM" id="MobiDB-lite"/>
    </source>
</evidence>
<evidence type="ECO:0000256" key="4">
    <source>
        <dbReference type="ARBA" id="ARBA00022989"/>
    </source>
</evidence>
<evidence type="ECO:0000313" key="11">
    <source>
        <dbReference type="EMBL" id="JAT39820.1"/>
    </source>
</evidence>
<feature type="transmembrane region" description="Helical" evidence="7">
    <location>
        <begin position="76"/>
        <end position="98"/>
    </location>
</feature>
<dbReference type="EMBL" id="GEBQ01002631">
    <property type="protein sequence ID" value="JAT37346.1"/>
    <property type="molecule type" value="Transcribed_RNA"/>
</dbReference>
<organism evidence="10">
    <name type="scientific">Graphocephala atropunctata</name>
    <dbReference type="NCBI Taxonomy" id="36148"/>
    <lineage>
        <taxon>Eukaryota</taxon>
        <taxon>Metazoa</taxon>
        <taxon>Ecdysozoa</taxon>
        <taxon>Arthropoda</taxon>
        <taxon>Hexapoda</taxon>
        <taxon>Insecta</taxon>
        <taxon>Pterygota</taxon>
        <taxon>Neoptera</taxon>
        <taxon>Paraneoptera</taxon>
        <taxon>Hemiptera</taxon>
        <taxon>Auchenorrhyncha</taxon>
        <taxon>Membracoidea</taxon>
        <taxon>Cicadellidae</taxon>
        <taxon>Cicadellinae</taxon>
        <taxon>Cicadellini</taxon>
        <taxon>Graphocephala</taxon>
    </lineage>
</organism>
<feature type="region of interest" description="Disordered" evidence="8">
    <location>
        <begin position="296"/>
        <end position="327"/>
    </location>
</feature>
<feature type="domain" description="Palmitoyltransferase DHHC" evidence="9">
    <location>
        <begin position="130"/>
        <end position="274"/>
    </location>
</feature>
<evidence type="ECO:0000256" key="3">
    <source>
        <dbReference type="ARBA" id="ARBA00022692"/>
    </source>
</evidence>
<dbReference type="AlphaFoldDB" id="A0A1B6MN25"/>
<evidence type="ECO:0000256" key="7">
    <source>
        <dbReference type="RuleBase" id="RU079119"/>
    </source>
</evidence>
<evidence type="ECO:0000256" key="5">
    <source>
        <dbReference type="ARBA" id="ARBA00023136"/>
    </source>
</evidence>
<dbReference type="PROSITE" id="PS50216">
    <property type="entry name" value="DHHC"/>
    <property type="match status" value="1"/>
</dbReference>
<keyword evidence="3 7" id="KW-0812">Transmembrane</keyword>
<accession>A0A1B6MN25</accession>
<dbReference type="GO" id="GO:0019706">
    <property type="term" value="F:protein-cysteine S-palmitoyltransferase activity"/>
    <property type="evidence" value="ECO:0007669"/>
    <property type="project" value="UniProtKB-EC"/>
</dbReference>
<dbReference type="EC" id="2.3.1.225" evidence="7"/>
<reference evidence="10" key="1">
    <citation type="submission" date="2015-11" db="EMBL/GenBank/DDBJ databases">
        <title>De novo transcriptome assembly of four potential Pierce s Disease insect vectors from Arizona vineyards.</title>
        <authorList>
            <person name="Tassone E.E."/>
        </authorList>
    </citation>
    <scope>NUCLEOTIDE SEQUENCE</scope>
</reference>
<dbReference type="InterPro" id="IPR001594">
    <property type="entry name" value="Palmitoyltrfase_DHHC"/>
</dbReference>
<dbReference type="GO" id="GO:0005783">
    <property type="term" value="C:endoplasmic reticulum"/>
    <property type="evidence" value="ECO:0007669"/>
    <property type="project" value="TreeGrafter"/>
</dbReference>
<keyword evidence="6 7" id="KW-0012">Acyltransferase</keyword>
<sequence length="610" mass="67590">AARVGCWCQRDGRAMSRVCAPHSGLTPPEHRKWRRLHGLQLPLHPQQVAGWLTLFVFAAAVFFVLVPALGDPLRPLAFSVLAGLFSLHLVSHLTALLLDPADAPLRRLEVSTLVPEFDRTKHAHVIENGRCHLCNIETSGSRTKHCSVCNKCVGRFDHHCKWLNHCIGGRNYVAFLVCVVSAVAASAVIVGVAVAEVVLYHVDRSWLNLPPRPAPSGATFDPADLQLQLHDQVFLFIVGSIGVLAAITAGLLLHLCLFHVYISILGITTYEYIRSYRQLAAGATASTLPSASQSEAESIKKLGSRPPSRRLSRDSVLKNSDSNCSFRETESNKSVDFRPKGAAIRPVVVSNRCRWSVCCSQKRELNLESTRGIDISPGTYSFQRGSPLEKRCSVETVETASRRHYCCPSKKQREQRPSKKIVESRGSCRGCRYCKGDVETPAVKKTIAPRTRRPQRLSTVVVRRFLTRLITRGPEVATSPVRRNQVRPSAPEKTQSISFSADVSPSSEVVPKQPERSASLPALPPPTRRQIQTVSLKELGEVLAYVQQPRKHSLRRHPLRRKSIPTLRPTMSPTLSPIHESGLSNPSTPQLTDRAPRPRPTSWLAMDSYI</sequence>
<keyword evidence="4 7" id="KW-1133">Transmembrane helix</keyword>
<feature type="transmembrane region" description="Helical" evidence="7">
    <location>
        <begin position="48"/>
        <end position="70"/>
    </location>
</feature>
<feature type="compositionally biased region" description="Basic residues" evidence="8">
    <location>
        <begin position="549"/>
        <end position="563"/>
    </location>
</feature>
<keyword evidence="2 7" id="KW-0808">Transferase</keyword>
<evidence type="ECO:0000256" key="6">
    <source>
        <dbReference type="ARBA" id="ARBA00023315"/>
    </source>
</evidence>
<evidence type="ECO:0000259" key="9">
    <source>
        <dbReference type="Pfam" id="PF01529"/>
    </source>
</evidence>
<feature type="non-terminal residue" evidence="10">
    <location>
        <position position="1"/>
    </location>
</feature>
<dbReference type="EMBL" id="GEBQ01000157">
    <property type="protein sequence ID" value="JAT39820.1"/>
    <property type="molecule type" value="Transcribed_RNA"/>
</dbReference>
<feature type="region of interest" description="Disordered" evidence="8">
    <location>
        <begin position="549"/>
        <end position="610"/>
    </location>
</feature>
<comment type="catalytic activity">
    <reaction evidence="7">
        <text>L-cysteinyl-[protein] + hexadecanoyl-CoA = S-hexadecanoyl-L-cysteinyl-[protein] + CoA</text>
        <dbReference type="Rhea" id="RHEA:36683"/>
        <dbReference type="Rhea" id="RHEA-COMP:10131"/>
        <dbReference type="Rhea" id="RHEA-COMP:11032"/>
        <dbReference type="ChEBI" id="CHEBI:29950"/>
        <dbReference type="ChEBI" id="CHEBI:57287"/>
        <dbReference type="ChEBI" id="CHEBI:57379"/>
        <dbReference type="ChEBI" id="CHEBI:74151"/>
        <dbReference type="EC" id="2.3.1.225"/>
    </reaction>
</comment>
<protein>
    <recommendedName>
        <fullName evidence="7">Palmitoyltransferase</fullName>
        <ecNumber evidence="7">2.3.1.225</ecNumber>
    </recommendedName>
</protein>
<comment type="subcellular location">
    <subcellularLocation>
        <location evidence="1">Membrane</location>
        <topology evidence="1">Multi-pass membrane protein</topology>
    </subcellularLocation>
</comment>
<evidence type="ECO:0000256" key="1">
    <source>
        <dbReference type="ARBA" id="ARBA00004141"/>
    </source>
</evidence>
<comment type="domain">
    <text evidence="7">The DHHC domain is required for palmitoyltransferase activity.</text>
</comment>
<dbReference type="InterPro" id="IPR039859">
    <property type="entry name" value="PFA4/ZDH16/20/ERF2-like"/>
</dbReference>
<evidence type="ECO:0000256" key="2">
    <source>
        <dbReference type="ARBA" id="ARBA00022679"/>
    </source>
</evidence>